<evidence type="ECO:0000313" key="6">
    <source>
        <dbReference type="Proteomes" id="UP000600774"/>
    </source>
</evidence>
<evidence type="ECO:0000256" key="1">
    <source>
        <dbReference type="ARBA" id="ARBA00022737"/>
    </source>
</evidence>
<dbReference type="InterPro" id="IPR000357">
    <property type="entry name" value="HEAT"/>
</dbReference>
<dbReference type="GO" id="GO:0016491">
    <property type="term" value="F:oxidoreductase activity"/>
    <property type="evidence" value="ECO:0007669"/>
    <property type="project" value="TreeGrafter"/>
</dbReference>
<dbReference type="InterPro" id="IPR004155">
    <property type="entry name" value="PBS_lyase_HEAT"/>
</dbReference>
<dbReference type="InterPro" id="IPR027417">
    <property type="entry name" value="P-loop_NTPase"/>
</dbReference>
<dbReference type="SUPFAM" id="SSF52540">
    <property type="entry name" value="P-loop containing nucleoside triphosphate hydrolases"/>
    <property type="match status" value="1"/>
</dbReference>
<evidence type="ECO:0000313" key="5">
    <source>
        <dbReference type="EMBL" id="HIH95750.1"/>
    </source>
</evidence>
<protein>
    <submittedName>
        <fullName evidence="5">NACHT domain-containing protein</fullName>
    </submittedName>
</protein>
<dbReference type="EMBL" id="DUJU01000193">
    <property type="protein sequence ID" value="HIH95750.1"/>
    <property type="molecule type" value="Genomic_DNA"/>
</dbReference>
<dbReference type="SMART" id="SM00567">
    <property type="entry name" value="EZ_HEAT"/>
    <property type="match status" value="14"/>
</dbReference>
<dbReference type="Gene3D" id="3.40.50.300">
    <property type="entry name" value="P-loop containing nucleotide triphosphate hydrolases"/>
    <property type="match status" value="1"/>
</dbReference>
<organism evidence="5 6">
    <name type="scientific">Methanosarcina acetivorans</name>
    <dbReference type="NCBI Taxonomy" id="2214"/>
    <lineage>
        <taxon>Archaea</taxon>
        <taxon>Methanobacteriati</taxon>
        <taxon>Methanobacteriota</taxon>
        <taxon>Stenosarchaea group</taxon>
        <taxon>Methanomicrobia</taxon>
        <taxon>Methanosarcinales</taxon>
        <taxon>Methanosarcinaceae</taxon>
        <taxon>Methanosarcina</taxon>
    </lineage>
</organism>
<reference evidence="5" key="1">
    <citation type="journal article" date="2020" name="bioRxiv">
        <title>A rank-normalized archaeal taxonomy based on genome phylogeny resolves widespread incomplete and uneven classifications.</title>
        <authorList>
            <person name="Rinke C."/>
            <person name="Chuvochina M."/>
            <person name="Mussig A.J."/>
            <person name="Chaumeil P.-A."/>
            <person name="Waite D.W."/>
            <person name="Whitman W.B."/>
            <person name="Parks D.H."/>
            <person name="Hugenholtz P."/>
        </authorList>
    </citation>
    <scope>NUCLEOTIDE SEQUENCE</scope>
    <source>
        <strain evidence="5">UBA8876</strain>
    </source>
</reference>
<dbReference type="Pfam" id="PF03130">
    <property type="entry name" value="HEAT_PBS"/>
    <property type="match status" value="1"/>
</dbReference>
<dbReference type="InterPro" id="IPR007111">
    <property type="entry name" value="NACHT_NTPase"/>
</dbReference>
<dbReference type="Pfam" id="PF13646">
    <property type="entry name" value="HEAT_2"/>
    <property type="match status" value="4"/>
</dbReference>
<keyword evidence="1" id="KW-0677">Repeat</keyword>
<comment type="function">
    <text evidence="2">Catalyzes the hydroxylation of the N(6)-(4-aminobutyl)-L-lysine intermediate produced by deoxyhypusine synthase/DHPS on a critical lysine of the eukaryotic translation initiation factor 5A/eIF-5A. This is the second step of the post-translational modification of that lysine into an unusual amino acid residue named hypusine. Hypusination is unique to mature eIF-5A factor and is essential for its function.</text>
</comment>
<gene>
    <name evidence="5" type="ORF">HA338_17665</name>
</gene>
<keyword evidence="3" id="KW-0175">Coiled coil</keyword>
<dbReference type="Pfam" id="PF02985">
    <property type="entry name" value="HEAT"/>
    <property type="match status" value="1"/>
</dbReference>
<evidence type="ECO:0000256" key="3">
    <source>
        <dbReference type="SAM" id="Coils"/>
    </source>
</evidence>
<accession>A0A832WC14</accession>
<dbReference type="Gene3D" id="1.25.10.10">
    <property type="entry name" value="Leucine-rich Repeat Variant"/>
    <property type="match status" value="5"/>
</dbReference>
<feature type="domain" description="NACHT" evidence="4">
    <location>
        <begin position="243"/>
        <end position="387"/>
    </location>
</feature>
<dbReference type="InterPro" id="IPR016024">
    <property type="entry name" value="ARM-type_fold"/>
</dbReference>
<dbReference type="Pfam" id="PF05729">
    <property type="entry name" value="NACHT"/>
    <property type="match status" value="1"/>
</dbReference>
<dbReference type="OMA" id="ICTVKNK"/>
<feature type="coiled-coil region" evidence="3">
    <location>
        <begin position="677"/>
        <end position="728"/>
    </location>
</feature>
<dbReference type="InterPro" id="IPR021133">
    <property type="entry name" value="HEAT_type_2"/>
</dbReference>
<evidence type="ECO:0000256" key="2">
    <source>
        <dbReference type="ARBA" id="ARBA00045876"/>
    </source>
</evidence>
<evidence type="ECO:0000259" key="4">
    <source>
        <dbReference type="Pfam" id="PF05729"/>
    </source>
</evidence>
<dbReference type="InterPro" id="IPR011989">
    <property type="entry name" value="ARM-like"/>
</dbReference>
<dbReference type="PANTHER" id="PTHR12697:SF5">
    <property type="entry name" value="DEOXYHYPUSINE HYDROXYLASE"/>
    <property type="match status" value="1"/>
</dbReference>
<sequence>MVISELALGLLTNLLYDSAKKIPGRLFDHSSKAYKNAIKELNKKYRQSGTQIDIFLRQKNVKTAIKEYLENPNSSDLLKSLNDDFLASFSEENFSREYAKSILNTFFEILDHEIEKDSELRENLKTHLAKQTYQISRETNQGVHNLSQGFQEMSQRVVEIHDKVINGNKMDQNFGKELGTDFQESITKYIYKIIAEDSEFGISEVYTELSAKEILPISLKFHDEKSDRTRDYEVLELVKKEERLIISGESGAGKTTTLKWLNFIYATNYLEGKNESIPLYVELNSYIKGSFYDYVRIKAQGRGISKDILEILLKGETILFIDGFDLLSPTDGFFPYEEISNFVSEYSNCKFIISSRPDFFESIRSDFKVSELEKLTYGKILTFIYKCVPDMETRGILNDKILGDKQLKSLFTNPMLLSLAIRVAMERKSNTEDLLPSSRPEMYKAFISGLFAHVKTKGKSLCSDQIQIRNALTDLYFRLQCWNKVSCEYDEALNFVAKNANDPRFKETTSQHILEDCFKLGLLNRKDTEVEYGFHQSFQEYFAAIKLKEYFENGFDISEAFSQPKWEEVVIFTSEMLDSADKFIDSIILKGNLFLASKCSNKASDEIKEKICSLLADKMDSKYKLEKINVIESLERIGIIGIGTIAKALRDEDKDIRWNAAEALGNIRSEAAVQLLLDALKDENEDVRSNAANALGSTGSKKAVKPLIDALEDENEDVRKEAAEALGYIESEGAVQSLIDALRDENEHVRSAAAHSLIVINDEIAEKSLIDILNNENEDLSVRWDAVKALKDIESEKAVKALVNALKDKELRNISSLMLGYLESETAVMLLIEALKDEDLDLQHNARQALGSICSSIIKSRDSFPYSAEFRNEYDTVVQLLVNALKNEDINVRRGVTGVFLQIQYEIAIAVQPLINALKDQDEEVRMNAALALSHTKSEAAVQSLIGALKDKSESVRGVAAHALGEIKSKTAVKPLIDALNDKSEFVRSDVVGALGEIKSEAAVQPLIDLLKDEDVNEDEYADEEEYIDEDIDGDIRVSAAIALGKIKSEAAVQPLIDLLKDENENVRWSAVVALGDIKSETAVQPLIDKLNDEDEHVRSEAIRALESFKSETAVRQLINALNNESKNVRKGTAAVLGVIESELSITPLINLLKDENEDVRLSAAYSLCNFESKHAMQLLINVMIDENEPESMRESLLKTFMLLSSYPQSRVGQSETMVQLFTNVMENENEGVGSEIIVKLLGNVMTDKDKHVRLSVVEVLGNIESETAMQLLINSLKDEAGDVQRKTAAILKEICTVKNKKQLEELLKSEHEFSVNTAFEILEKIEKEEESKTILFESGLDINEQG</sequence>
<dbReference type="SUPFAM" id="SSF48371">
    <property type="entry name" value="ARM repeat"/>
    <property type="match status" value="2"/>
</dbReference>
<name>A0A832WC14_9EURY</name>
<dbReference type="Proteomes" id="UP000600774">
    <property type="component" value="Unassembled WGS sequence"/>
</dbReference>
<dbReference type="GeneID" id="1473728"/>
<dbReference type="RefSeq" id="WP_011021840.1">
    <property type="nucleotide sequence ID" value="NZ_DUJU01000193.1"/>
</dbReference>
<comment type="caution">
    <text evidence="5">The sequence shown here is derived from an EMBL/GenBank/DDBJ whole genome shotgun (WGS) entry which is preliminary data.</text>
</comment>
<dbReference type="PANTHER" id="PTHR12697">
    <property type="entry name" value="PBS LYASE HEAT-LIKE PROTEIN"/>
    <property type="match status" value="1"/>
</dbReference>
<dbReference type="PROSITE" id="PS50077">
    <property type="entry name" value="HEAT_REPEAT"/>
    <property type="match status" value="1"/>
</dbReference>
<proteinExistence type="predicted"/>